<feature type="region of interest" description="Disordered" evidence="2">
    <location>
        <begin position="509"/>
        <end position="542"/>
    </location>
</feature>
<keyword evidence="5" id="KW-1185">Reference proteome</keyword>
<evidence type="ECO:0000313" key="4">
    <source>
        <dbReference type="EMBL" id="KAF2133107.1"/>
    </source>
</evidence>
<reference evidence="4" key="1">
    <citation type="journal article" date="2020" name="Stud. Mycol.">
        <title>101 Dothideomycetes genomes: a test case for predicting lifestyles and emergence of pathogens.</title>
        <authorList>
            <person name="Haridas S."/>
            <person name="Albert R."/>
            <person name="Binder M."/>
            <person name="Bloem J."/>
            <person name="Labutti K."/>
            <person name="Salamov A."/>
            <person name="Andreopoulos B."/>
            <person name="Baker S."/>
            <person name="Barry K."/>
            <person name="Bills G."/>
            <person name="Bluhm B."/>
            <person name="Cannon C."/>
            <person name="Castanera R."/>
            <person name="Culley D."/>
            <person name="Daum C."/>
            <person name="Ezra D."/>
            <person name="Gonzalez J."/>
            <person name="Henrissat B."/>
            <person name="Kuo A."/>
            <person name="Liang C."/>
            <person name="Lipzen A."/>
            <person name="Lutzoni F."/>
            <person name="Magnuson J."/>
            <person name="Mondo S."/>
            <person name="Nolan M."/>
            <person name="Ohm R."/>
            <person name="Pangilinan J."/>
            <person name="Park H.-J."/>
            <person name="Ramirez L."/>
            <person name="Alfaro M."/>
            <person name="Sun H."/>
            <person name="Tritt A."/>
            <person name="Yoshinaga Y."/>
            <person name="Zwiers L.-H."/>
            <person name="Turgeon B."/>
            <person name="Goodwin S."/>
            <person name="Spatafora J."/>
            <person name="Crous P."/>
            <person name="Grigoriev I."/>
        </authorList>
    </citation>
    <scope>NUCLEOTIDE SEQUENCE</scope>
    <source>
        <strain evidence="4">CBS 119687</strain>
    </source>
</reference>
<dbReference type="EMBL" id="ML977499">
    <property type="protein sequence ID" value="KAF2133107.1"/>
    <property type="molecule type" value="Genomic_DNA"/>
</dbReference>
<dbReference type="InterPro" id="IPR039436">
    <property type="entry name" value="Asteroid_dom"/>
</dbReference>
<feature type="domain" description="Asteroid" evidence="3">
    <location>
        <begin position="127"/>
        <end position="353"/>
    </location>
</feature>
<protein>
    <recommendedName>
        <fullName evidence="3">Asteroid domain-containing protein</fullName>
    </recommendedName>
</protein>
<dbReference type="OrthoDB" id="5297549at2759"/>
<accession>A0A6A6AQH6</accession>
<dbReference type="Proteomes" id="UP000799771">
    <property type="component" value="Unassembled WGS sequence"/>
</dbReference>
<evidence type="ECO:0000256" key="2">
    <source>
        <dbReference type="SAM" id="MobiDB-lite"/>
    </source>
</evidence>
<dbReference type="Gene3D" id="3.40.50.1010">
    <property type="entry name" value="5'-nuclease"/>
    <property type="match status" value="1"/>
</dbReference>
<gene>
    <name evidence="4" type="ORF">P153DRAFT_149589</name>
</gene>
<dbReference type="InterPro" id="IPR029060">
    <property type="entry name" value="PIN-like_dom_sf"/>
</dbReference>
<dbReference type="InterPro" id="IPR026832">
    <property type="entry name" value="Asteroid"/>
</dbReference>
<sequence length="542" mass="60586">MGIPGLARRLEPYASHYSSEQLDGYTAIVDGPSLAYYAHKLALSTAGSQFKIPSYADINTEAIRWLDSLEKSNIKVSNIVFDGALPQAKRAERVSRTEQNNRRIHQFRASYPNATCPVPTYLGAISYAFLAPSLMEALCNQSSAYASRTRIVPGEADDSCALHAKELARSLIFTSDSDLALYEYPQETLIVFFHDAVSSTGGTKAYSPHQVRQKLQLTSLLPFALAILRDPSVTSDIIVNNARKIKLESSEYLSFSARYNEEISTPSYLSKNNGRSLPMQDLDVRVSEFVHQALSQPSQHPLVYLPLLLEDPNQASAWNMGQDIRTLAYSLLHSSTVHEYKRKAQVIAVQEISPYSHANLQVPATDIERQISVLMTWASSKSVGPELVWPLFALSIVLGDLNTPPPIPLVLRVLNGDFDNNWAFIQFSARIQAVLYSLRMLKQVVAVWLAINETAKIHEVVKSLHNHMTSFPSIPDMFTVSGQGKKVLAEHEELKTLVEEIYTSAGAEVPTEQVSNKKKKRQAREAERKKRKVEQRQQQSRS</sequence>
<dbReference type="GeneID" id="54402626"/>
<comment type="similarity">
    <text evidence="1">Belongs to the asteroid family.</text>
</comment>
<dbReference type="AlphaFoldDB" id="A0A6A6AQH6"/>
<evidence type="ECO:0000313" key="5">
    <source>
        <dbReference type="Proteomes" id="UP000799771"/>
    </source>
</evidence>
<dbReference type="PANTHER" id="PTHR15665:SF1">
    <property type="entry name" value="PROTEIN ASTEROID HOMOLOG 1"/>
    <property type="match status" value="1"/>
</dbReference>
<dbReference type="Pfam" id="PF12813">
    <property type="entry name" value="XPG_I_2"/>
    <property type="match status" value="1"/>
</dbReference>
<dbReference type="PANTHER" id="PTHR15665">
    <property type="entry name" value="ASTEROID PROTEIN"/>
    <property type="match status" value="1"/>
</dbReference>
<proteinExistence type="inferred from homology"/>
<organism evidence="4 5">
    <name type="scientific">Dothidotthia symphoricarpi CBS 119687</name>
    <dbReference type="NCBI Taxonomy" id="1392245"/>
    <lineage>
        <taxon>Eukaryota</taxon>
        <taxon>Fungi</taxon>
        <taxon>Dikarya</taxon>
        <taxon>Ascomycota</taxon>
        <taxon>Pezizomycotina</taxon>
        <taxon>Dothideomycetes</taxon>
        <taxon>Pleosporomycetidae</taxon>
        <taxon>Pleosporales</taxon>
        <taxon>Dothidotthiaceae</taxon>
        <taxon>Dothidotthia</taxon>
    </lineage>
</organism>
<dbReference type="RefSeq" id="XP_033527494.1">
    <property type="nucleotide sequence ID" value="XM_033662194.1"/>
</dbReference>
<name>A0A6A6AQH6_9PLEO</name>
<evidence type="ECO:0000256" key="1">
    <source>
        <dbReference type="ARBA" id="ARBA00007398"/>
    </source>
</evidence>
<dbReference type="SUPFAM" id="SSF88723">
    <property type="entry name" value="PIN domain-like"/>
    <property type="match status" value="1"/>
</dbReference>
<evidence type="ECO:0000259" key="3">
    <source>
        <dbReference type="Pfam" id="PF12813"/>
    </source>
</evidence>